<feature type="chain" id="PRO_5016484726" description="Endoglucanase" evidence="9">
    <location>
        <begin position="20"/>
        <end position="733"/>
    </location>
</feature>
<evidence type="ECO:0000256" key="10">
    <source>
        <dbReference type="SAM" id="MobiDB-lite"/>
    </source>
</evidence>
<evidence type="ECO:0000259" key="11">
    <source>
        <dbReference type="Pfam" id="PF00759"/>
    </source>
</evidence>
<proteinExistence type="inferred from homology"/>
<feature type="domain" description="Glycoside hydrolase family 9" evidence="11">
    <location>
        <begin position="28"/>
        <end position="497"/>
    </location>
</feature>
<dbReference type="EC" id="3.2.1.4" evidence="9"/>
<feature type="active site" evidence="8">
    <location>
        <position position="476"/>
    </location>
</feature>
<dbReference type="GO" id="GO:0030245">
    <property type="term" value="P:cellulose catabolic process"/>
    <property type="evidence" value="ECO:0007669"/>
    <property type="project" value="UniProtKB-KW"/>
</dbReference>
<feature type="region of interest" description="Disordered" evidence="10">
    <location>
        <begin position="515"/>
        <end position="555"/>
    </location>
</feature>
<evidence type="ECO:0000256" key="9">
    <source>
        <dbReference type="RuleBase" id="RU361166"/>
    </source>
</evidence>
<feature type="active site" evidence="8">
    <location>
        <position position="485"/>
    </location>
</feature>
<dbReference type="InterPro" id="IPR012341">
    <property type="entry name" value="6hp_glycosidase-like_sf"/>
</dbReference>
<dbReference type="AlphaFoldDB" id="A0A383WG71"/>
<keyword evidence="7 8" id="KW-0624">Polysaccharide degradation</keyword>
<accession>A0A383WG71</accession>
<dbReference type="Pfam" id="PF00759">
    <property type="entry name" value="Glyco_hydro_9"/>
    <property type="match status" value="1"/>
</dbReference>
<keyword evidence="9" id="KW-0732">Signal</keyword>
<evidence type="ECO:0000256" key="7">
    <source>
        <dbReference type="ARBA" id="ARBA00023326"/>
    </source>
</evidence>
<evidence type="ECO:0000313" key="13">
    <source>
        <dbReference type="Proteomes" id="UP000256970"/>
    </source>
</evidence>
<reference evidence="12 13" key="1">
    <citation type="submission" date="2016-10" db="EMBL/GenBank/DDBJ databases">
        <authorList>
            <person name="Cai Z."/>
        </authorList>
    </citation>
    <scope>NUCLEOTIDE SEQUENCE [LARGE SCALE GENOMIC DNA]</scope>
</reference>
<name>A0A383WG71_TETOB</name>
<evidence type="ECO:0000256" key="8">
    <source>
        <dbReference type="PROSITE-ProRule" id="PRU10060"/>
    </source>
</evidence>
<keyword evidence="5 8" id="KW-0119">Carbohydrate metabolism</keyword>
<dbReference type="PROSITE" id="PS00698">
    <property type="entry name" value="GH9_3"/>
    <property type="match status" value="1"/>
</dbReference>
<protein>
    <recommendedName>
        <fullName evidence="9">Endoglucanase</fullName>
        <ecNumber evidence="9">3.2.1.4</ecNumber>
    </recommendedName>
</protein>
<dbReference type="SUPFAM" id="SSF48208">
    <property type="entry name" value="Six-hairpin glycosidases"/>
    <property type="match status" value="1"/>
</dbReference>
<keyword evidence="4 9" id="KW-0136">Cellulose degradation</keyword>
<dbReference type="GO" id="GO:0008810">
    <property type="term" value="F:cellulase activity"/>
    <property type="evidence" value="ECO:0007669"/>
    <property type="project" value="UniProtKB-EC"/>
</dbReference>
<evidence type="ECO:0000256" key="3">
    <source>
        <dbReference type="ARBA" id="ARBA00022801"/>
    </source>
</evidence>
<keyword evidence="3 8" id="KW-0378">Hydrolase</keyword>
<evidence type="ECO:0000256" key="6">
    <source>
        <dbReference type="ARBA" id="ARBA00023295"/>
    </source>
</evidence>
<feature type="signal peptide" evidence="9">
    <location>
        <begin position="1"/>
        <end position="19"/>
    </location>
</feature>
<dbReference type="InterPro" id="IPR008928">
    <property type="entry name" value="6-hairpin_glycosidase_sf"/>
</dbReference>
<feature type="compositionally biased region" description="Pro residues" evidence="10">
    <location>
        <begin position="527"/>
        <end position="541"/>
    </location>
</feature>
<dbReference type="Gene3D" id="1.50.10.10">
    <property type="match status" value="1"/>
</dbReference>
<dbReference type="PANTHER" id="PTHR22298">
    <property type="entry name" value="ENDO-1,4-BETA-GLUCANASE"/>
    <property type="match status" value="1"/>
</dbReference>
<organism evidence="12 13">
    <name type="scientific">Tetradesmus obliquus</name>
    <name type="common">Green alga</name>
    <name type="synonym">Acutodesmus obliquus</name>
    <dbReference type="NCBI Taxonomy" id="3088"/>
    <lineage>
        <taxon>Eukaryota</taxon>
        <taxon>Viridiplantae</taxon>
        <taxon>Chlorophyta</taxon>
        <taxon>core chlorophytes</taxon>
        <taxon>Chlorophyceae</taxon>
        <taxon>CS clade</taxon>
        <taxon>Sphaeropleales</taxon>
        <taxon>Scenedesmaceae</taxon>
        <taxon>Tetradesmus</taxon>
    </lineage>
</organism>
<dbReference type="EMBL" id="FNXT01001260">
    <property type="protein sequence ID" value="SZX76517.1"/>
    <property type="molecule type" value="Genomic_DNA"/>
</dbReference>
<dbReference type="STRING" id="3088.A0A383WG71"/>
<feature type="compositionally biased region" description="Gly residues" evidence="10">
    <location>
        <begin position="515"/>
        <end position="525"/>
    </location>
</feature>
<evidence type="ECO:0000256" key="2">
    <source>
        <dbReference type="ARBA" id="ARBA00007072"/>
    </source>
</evidence>
<dbReference type="InterPro" id="IPR033126">
    <property type="entry name" value="Glyco_hydro_9_Asp/Glu_AS"/>
</dbReference>
<evidence type="ECO:0000256" key="5">
    <source>
        <dbReference type="ARBA" id="ARBA00023277"/>
    </source>
</evidence>
<evidence type="ECO:0000313" key="12">
    <source>
        <dbReference type="EMBL" id="SZX76517.1"/>
    </source>
</evidence>
<dbReference type="InterPro" id="IPR001701">
    <property type="entry name" value="Glyco_hydro_9"/>
</dbReference>
<dbReference type="Proteomes" id="UP000256970">
    <property type="component" value="Unassembled WGS sequence"/>
</dbReference>
<evidence type="ECO:0000256" key="1">
    <source>
        <dbReference type="ARBA" id="ARBA00000966"/>
    </source>
</evidence>
<keyword evidence="13" id="KW-1185">Reference proteome</keyword>
<gene>
    <name evidence="12" type="ORF">BQ4739_LOCUS16900</name>
</gene>
<evidence type="ECO:0000256" key="4">
    <source>
        <dbReference type="ARBA" id="ARBA00023001"/>
    </source>
</evidence>
<sequence length="733" mass="77152">MGAMRACVIVALLFIGVAAARRQKEDDYGKILSMSYKFYEGQMSGELPPWNQHLYSKGGWRKSAHLKDNYNGVDLVGGFYDAGDYLKISHPLGWGVSNLILSMVEFKQAYDDANVWATAVRNMKWATDWLIKAHVKASDNPRDNVFIGQLSGKNDHHYFGRPEHAYNERPIYVADSSTGGADLVGEFAAAYAAGAVLFKAEGQAAYANVLYKHAKQAFAFAEAHPNTWKVPPGVFQAYASYWPEGYIAHLAWASAWMCKYDADMCPTANKWFNNALAVNNLRYGLGYDWDSTLPGAAALMISMSQPSASAAKQYLEDYVLTKWENSGNKCPQPSYSTVCYTPKGLAYYSDWGTLRNTGNMMFMAALMGKYGNNKQAHICWARSQMRYITGTATGKSYLIGYGPDQPKRPHHRQSACSARYTEPCNPFNGGTCCAGESGVGVGGCCDESNFRNPHPAQIVLAGALVGGPDQSDNYPDIREDYQRSEVAFDYNAGFTGAAAGLAQFARSGGLGSCPGGGSSGGGGGSAPNPPSNPPPNTPPPNNGGGNGGGKTIPDWQKCGGIEGNCPASSCGDGKWNGFSCKSGSVCKRQSEYFWMCTPGTRTLAAPAATPLAGGATAAADQPAVPGVDLLEVSAPAAAPAGSPVQLAASLTRMGAPVSGAVVEFVVADSTGNGSATVQAVTDREGIARAVLPVEAAGAAGSSSTVSAVTPDGKAMGAKGTVALSSAEVGITWQ</sequence>
<keyword evidence="6 8" id="KW-0326">Glycosidase</keyword>
<comment type="catalytic activity">
    <reaction evidence="1 9">
        <text>Endohydrolysis of (1-&gt;4)-beta-D-glucosidic linkages in cellulose, lichenin and cereal beta-D-glucans.</text>
        <dbReference type="EC" id="3.2.1.4"/>
    </reaction>
</comment>
<comment type="similarity">
    <text evidence="2 8 9">Belongs to the glycosyl hydrolase 9 (cellulase E) family.</text>
</comment>